<reference evidence="3" key="1">
    <citation type="submission" date="2017-08" db="EMBL/GenBank/DDBJ databases">
        <title>A dynamic microbial community with high functional redundancy inhabits the cold, oxic subseafloor aquifer.</title>
        <authorList>
            <person name="Tully B.J."/>
            <person name="Wheat C.G."/>
            <person name="Glazer B.T."/>
            <person name="Huber J.A."/>
        </authorList>
    </citation>
    <scope>NUCLEOTIDE SEQUENCE [LARGE SCALE GENOMIC DNA]</scope>
</reference>
<gene>
    <name evidence="2" type="ORF">COB21_03365</name>
</gene>
<protein>
    <recommendedName>
        <fullName evidence="4">MOMP-like family protein</fullName>
    </recommendedName>
</protein>
<feature type="signal peptide" evidence="1">
    <location>
        <begin position="1"/>
        <end position="25"/>
    </location>
</feature>
<name>A0A2A4X3V3_UNCAE</name>
<dbReference type="EMBL" id="NVUK01000019">
    <property type="protein sequence ID" value="PCI77186.1"/>
    <property type="molecule type" value="Genomic_DNA"/>
</dbReference>
<dbReference type="Proteomes" id="UP000218775">
    <property type="component" value="Unassembled WGS sequence"/>
</dbReference>
<dbReference type="InterPro" id="IPR007825">
    <property type="entry name" value="Major_OMP_Legionella"/>
</dbReference>
<evidence type="ECO:0008006" key="4">
    <source>
        <dbReference type="Google" id="ProtNLM"/>
    </source>
</evidence>
<comment type="caution">
    <text evidence="2">The sequence shown here is derived from an EMBL/GenBank/DDBJ whole genome shotgun (WGS) entry which is preliminary data.</text>
</comment>
<dbReference type="AlphaFoldDB" id="A0A2A4X3V3"/>
<feature type="chain" id="PRO_5012246716" description="MOMP-like family protein" evidence="1">
    <location>
        <begin position="26"/>
        <end position="388"/>
    </location>
</feature>
<sequence>MATTSIKKMTFIAFSLLSFTAAVCAGESDNKMKKLQKQMKQTRAENGAGTAGARMAPAKAQIENSYNFNVNFDVLYWSPDIENNSITQSSSFAPGPYGPGTAGGNGLPTAGEMIDLRYDWSWGFRVGVGYDTAHDNWDVGVDYTYFTSSASNNLTAGNNAYYKLVRGSQAIEAAAGDGDFATQVNSTGSLDFQNVNLTLGRAYFVSSNLEFKPTVGLRSAWINDKETVEYGGGAVVGPHGGRGFHGNNTKVIDNCKSWGIGPQIAINTTWHLDHGFSFFGNLSASAIYSSFKTTHKNCYSSDVDFNISVTNNFHAFIPNVDFFLGLRWDSLFNKNKNYFGIGLGWETQVFWNQIQRFESVEGVSATAGAWDGRDLSLQGLTIDVKIDF</sequence>
<evidence type="ECO:0000313" key="3">
    <source>
        <dbReference type="Proteomes" id="UP000218775"/>
    </source>
</evidence>
<organism evidence="2 3">
    <name type="scientific">Aerophobetes bacterium</name>
    <dbReference type="NCBI Taxonomy" id="2030807"/>
    <lineage>
        <taxon>Bacteria</taxon>
        <taxon>Candidatus Aerophobota</taxon>
    </lineage>
</organism>
<accession>A0A2A4X3V3</accession>
<evidence type="ECO:0000256" key="1">
    <source>
        <dbReference type="SAM" id="SignalP"/>
    </source>
</evidence>
<keyword evidence="1" id="KW-0732">Signal</keyword>
<dbReference type="Pfam" id="PF05150">
    <property type="entry name" value="Legionella_OMP"/>
    <property type="match status" value="1"/>
</dbReference>
<evidence type="ECO:0000313" key="2">
    <source>
        <dbReference type="EMBL" id="PCI77186.1"/>
    </source>
</evidence>
<proteinExistence type="predicted"/>